<feature type="compositionally biased region" description="Acidic residues" evidence="1">
    <location>
        <begin position="81"/>
        <end position="122"/>
    </location>
</feature>
<evidence type="ECO:0000313" key="3">
    <source>
        <dbReference type="Proteomes" id="UP001302676"/>
    </source>
</evidence>
<proteinExistence type="predicted"/>
<sequence length="709" mass="81214">MPNKPPDPNSPSASDSPSTLDNTPVTINDVMNTAGVGSLILSYLDNDMDDIRDVALVNHVFYRAAEPYLWKGIWVPYLDSPPEEPDCEEEEDDGGGEQEGEEGGEEEGEGEEEDGEEREEGDEYLARTAPFWEWYGEHLRLHTRSLVVDLKFINPELYEALDRIGYFRRYKVRGRTDHLAKLDVLYFGARKVLAQTKHLVKFTARNVPGMQDLVKSPSQPSFLKDHPDIQELEFSGALRDPVGLYLIRKHKPRRWWMSTILNQASYPLTNLSFPNLRILSLTDLRYGFDGDHGEQLDLVRLVHLLGSAPNLAHLRLSLSNDGGDPELEHPLFGMPGLINGYCRKPSHFLSHLCKEYNRPCFQPLQLQTLWLGSGCNVKRRKDPTSRLRRLVDFDCLEELHVERPVPRDGTACSETAESTCLGERPPEDFIRCRWVQTINVGGLSRLRKVTLTWGQGRLFWELYGHPNPAFHNLTLRKDPSPKYTIRITEECNQWLDMCDIFDGKDYRSLLHSSLNLNGLVLPTDGTSPDESIQFVHSVLVRAPGLKALKIRLSNVSAILKGNLGERSTKRKSYATGTLCMPSRKPHPGRDPLEFWNILSKMTLLRELWLADGLGDWDHMVRRSKRVNEPFPNKDTIHRLVPDIIYLLPNLVYLRILDRAWHVKWTAPGCLDPYLDPAVVKEGYHVCHLYGTRSGKRQYLMWRQKVPQFD</sequence>
<feature type="region of interest" description="Disordered" evidence="1">
    <location>
        <begin position="1"/>
        <end position="25"/>
    </location>
</feature>
<comment type="caution">
    <text evidence="2">The sequence shown here is derived from an EMBL/GenBank/DDBJ whole genome shotgun (WGS) entry which is preliminary data.</text>
</comment>
<organism evidence="2 3">
    <name type="scientific">Dichotomopilus funicola</name>
    <dbReference type="NCBI Taxonomy" id="1934379"/>
    <lineage>
        <taxon>Eukaryota</taxon>
        <taxon>Fungi</taxon>
        <taxon>Dikarya</taxon>
        <taxon>Ascomycota</taxon>
        <taxon>Pezizomycotina</taxon>
        <taxon>Sordariomycetes</taxon>
        <taxon>Sordariomycetidae</taxon>
        <taxon>Sordariales</taxon>
        <taxon>Chaetomiaceae</taxon>
        <taxon>Dichotomopilus</taxon>
    </lineage>
</organism>
<feature type="region of interest" description="Disordered" evidence="1">
    <location>
        <begin position="80"/>
        <end position="122"/>
    </location>
</feature>
<dbReference type="RefSeq" id="XP_062634551.1">
    <property type="nucleotide sequence ID" value="XM_062781706.1"/>
</dbReference>
<dbReference type="GeneID" id="87818319"/>
<gene>
    <name evidence="2" type="ORF">C8A04DRAFT_31278</name>
</gene>
<evidence type="ECO:0000313" key="2">
    <source>
        <dbReference type="EMBL" id="KAK4141180.1"/>
    </source>
</evidence>
<accession>A0AAN6UZ70</accession>
<reference evidence="2" key="1">
    <citation type="journal article" date="2023" name="Mol. Phylogenet. Evol.">
        <title>Genome-scale phylogeny and comparative genomics of the fungal order Sordariales.</title>
        <authorList>
            <person name="Hensen N."/>
            <person name="Bonometti L."/>
            <person name="Westerberg I."/>
            <person name="Brannstrom I.O."/>
            <person name="Guillou S."/>
            <person name="Cros-Aarteil S."/>
            <person name="Calhoun S."/>
            <person name="Haridas S."/>
            <person name="Kuo A."/>
            <person name="Mondo S."/>
            <person name="Pangilinan J."/>
            <person name="Riley R."/>
            <person name="LaButti K."/>
            <person name="Andreopoulos B."/>
            <person name="Lipzen A."/>
            <person name="Chen C."/>
            <person name="Yan M."/>
            <person name="Daum C."/>
            <person name="Ng V."/>
            <person name="Clum A."/>
            <person name="Steindorff A."/>
            <person name="Ohm R.A."/>
            <person name="Martin F."/>
            <person name="Silar P."/>
            <person name="Natvig D.O."/>
            <person name="Lalanne C."/>
            <person name="Gautier V."/>
            <person name="Ament-Velasquez S.L."/>
            <person name="Kruys A."/>
            <person name="Hutchinson M.I."/>
            <person name="Powell A.J."/>
            <person name="Barry K."/>
            <person name="Miller A.N."/>
            <person name="Grigoriev I.V."/>
            <person name="Debuchy R."/>
            <person name="Gladieux P."/>
            <person name="Hiltunen Thoren M."/>
            <person name="Johannesson H."/>
        </authorList>
    </citation>
    <scope>NUCLEOTIDE SEQUENCE</scope>
    <source>
        <strain evidence="2">CBS 141.50</strain>
    </source>
</reference>
<dbReference type="AlphaFoldDB" id="A0AAN6UZ70"/>
<keyword evidence="3" id="KW-1185">Reference proteome</keyword>
<dbReference type="EMBL" id="MU853616">
    <property type="protein sequence ID" value="KAK4141180.1"/>
    <property type="molecule type" value="Genomic_DNA"/>
</dbReference>
<reference evidence="2" key="2">
    <citation type="submission" date="2023-05" db="EMBL/GenBank/DDBJ databases">
        <authorList>
            <consortium name="Lawrence Berkeley National Laboratory"/>
            <person name="Steindorff A."/>
            <person name="Hensen N."/>
            <person name="Bonometti L."/>
            <person name="Westerberg I."/>
            <person name="Brannstrom I.O."/>
            <person name="Guillou S."/>
            <person name="Cros-Aarteil S."/>
            <person name="Calhoun S."/>
            <person name="Haridas S."/>
            <person name="Kuo A."/>
            <person name="Mondo S."/>
            <person name="Pangilinan J."/>
            <person name="Riley R."/>
            <person name="Labutti K."/>
            <person name="Andreopoulos B."/>
            <person name="Lipzen A."/>
            <person name="Chen C."/>
            <person name="Yanf M."/>
            <person name="Daum C."/>
            <person name="Ng V."/>
            <person name="Clum A."/>
            <person name="Ohm R."/>
            <person name="Martin F."/>
            <person name="Silar P."/>
            <person name="Natvig D."/>
            <person name="Lalanne C."/>
            <person name="Gautier V."/>
            <person name="Ament-Velasquez S.L."/>
            <person name="Kruys A."/>
            <person name="Hutchinson M.I."/>
            <person name="Powell A.J."/>
            <person name="Barry K."/>
            <person name="Miller A.N."/>
            <person name="Grigoriev I.V."/>
            <person name="Debuchy R."/>
            <person name="Gladieux P."/>
            <person name="Thoren M.H."/>
            <person name="Johannesson H."/>
        </authorList>
    </citation>
    <scope>NUCLEOTIDE SEQUENCE</scope>
    <source>
        <strain evidence="2">CBS 141.50</strain>
    </source>
</reference>
<dbReference type="Proteomes" id="UP001302676">
    <property type="component" value="Unassembled WGS sequence"/>
</dbReference>
<name>A0AAN6UZ70_9PEZI</name>
<evidence type="ECO:0000256" key="1">
    <source>
        <dbReference type="SAM" id="MobiDB-lite"/>
    </source>
</evidence>
<protein>
    <submittedName>
        <fullName evidence="2">Uncharacterized protein</fullName>
    </submittedName>
</protein>